<reference evidence="1" key="1">
    <citation type="submission" date="2014-09" db="EMBL/GenBank/DDBJ databases">
        <authorList>
            <person name="Magalhaes I.L.F."/>
            <person name="Oliveira U."/>
            <person name="Santos F.R."/>
            <person name="Vidigal T.H.D.A."/>
            <person name="Brescovit A.D."/>
            <person name="Santos A.J."/>
        </authorList>
    </citation>
    <scope>NUCLEOTIDE SEQUENCE</scope>
    <source>
        <tissue evidence="1">Shoot tissue taken approximately 20 cm above the soil surface</tissue>
    </source>
</reference>
<evidence type="ECO:0000313" key="1">
    <source>
        <dbReference type="EMBL" id="JAD55116.1"/>
    </source>
</evidence>
<name>A0A0A9AVJ9_ARUDO</name>
<proteinExistence type="predicted"/>
<dbReference type="EMBL" id="GBRH01242779">
    <property type="protein sequence ID" value="JAD55116.1"/>
    <property type="molecule type" value="Transcribed_RNA"/>
</dbReference>
<accession>A0A0A9AVJ9</accession>
<organism evidence="1">
    <name type="scientific">Arundo donax</name>
    <name type="common">Giant reed</name>
    <name type="synonym">Donax arundinaceus</name>
    <dbReference type="NCBI Taxonomy" id="35708"/>
    <lineage>
        <taxon>Eukaryota</taxon>
        <taxon>Viridiplantae</taxon>
        <taxon>Streptophyta</taxon>
        <taxon>Embryophyta</taxon>
        <taxon>Tracheophyta</taxon>
        <taxon>Spermatophyta</taxon>
        <taxon>Magnoliopsida</taxon>
        <taxon>Liliopsida</taxon>
        <taxon>Poales</taxon>
        <taxon>Poaceae</taxon>
        <taxon>PACMAD clade</taxon>
        <taxon>Arundinoideae</taxon>
        <taxon>Arundineae</taxon>
        <taxon>Arundo</taxon>
    </lineage>
</organism>
<sequence>MIAYTIILYQENSSQSINHENSSQSIPPEHTVTTVASVAQSNRYQHLEFLYRYIRMDIFL</sequence>
<reference evidence="1" key="2">
    <citation type="journal article" date="2015" name="Data Brief">
        <title>Shoot transcriptome of the giant reed, Arundo donax.</title>
        <authorList>
            <person name="Barrero R.A."/>
            <person name="Guerrero F.D."/>
            <person name="Moolhuijzen P."/>
            <person name="Goolsby J.A."/>
            <person name="Tidwell J."/>
            <person name="Bellgard S.E."/>
            <person name="Bellgard M.I."/>
        </authorList>
    </citation>
    <scope>NUCLEOTIDE SEQUENCE</scope>
    <source>
        <tissue evidence="1">Shoot tissue taken approximately 20 cm above the soil surface</tissue>
    </source>
</reference>
<protein>
    <submittedName>
        <fullName evidence="1">Uncharacterized protein</fullName>
    </submittedName>
</protein>
<dbReference type="AlphaFoldDB" id="A0A0A9AVJ9"/>